<proteinExistence type="predicted"/>
<evidence type="ECO:0000256" key="1">
    <source>
        <dbReference type="SAM" id="MobiDB-lite"/>
    </source>
</evidence>
<accession>A0A100XJ72</accession>
<feature type="region of interest" description="Disordered" evidence="1">
    <location>
        <begin position="63"/>
        <end position="82"/>
    </location>
</feature>
<dbReference type="RefSeq" id="WP_003924884.1">
    <property type="nucleotide sequence ID" value="NZ_BCTB01000061.1"/>
</dbReference>
<comment type="caution">
    <text evidence="2">The sequence shown here is derived from an EMBL/GenBank/DDBJ whole genome shotgun (WGS) entry which is preliminary data.</text>
</comment>
<evidence type="ECO:0000313" key="3">
    <source>
        <dbReference type="Proteomes" id="UP000069654"/>
    </source>
</evidence>
<dbReference type="AlphaFoldDB" id="A0A100XJ72"/>
<dbReference type="EMBL" id="BCTB01000061">
    <property type="protein sequence ID" value="GAT17626.1"/>
    <property type="molecule type" value="Genomic_DNA"/>
</dbReference>
<dbReference type="OMA" id="FVMLMPA"/>
<dbReference type="Proteomes" id="UP000069654">
    <property type="component" value="Unassembled WGS sequence"/>
</dbReference>
<protein>
    <submittedName>
        <fullName evidence="2">Uncharacterized protein</fullName>
    </submittedName>
</protein>
<gene>
    <name evidence="2" type="ORF">RMCT_4595</name>
</gene>
<dbReference type="STRING" id="1797.RMCT_4595"/>
<reference evidence="2 3" key="1">
    <citation type="journal article" date="2016" name="Genome Announc.">
        <title>Draft Genome Sequences of Five Rapidly Growing Mycobacterium Species, M. thermoresistibile, M. fortuitum subsp. acetamidolyticum, M. canariasense, M. brisbanense, and M. novocastrense.</title>
        <authorList>
            <person name="Katahira K."/>
            <person name="Ogura Y."/>
            <person name="Gotoh Y."/>
            <person name="Hayashi T."/>
        </authorList>
    </citation>
    <scope>NUCLEOTIDE SEQUENCE [LARGE SCALE GENOMIC DNA]</scope>
    <source>
        <strain evidence="2 3">JCM6362</strain>
    </source>
</reference>
<name>A0A100XJ72_MYCTH</name>
<organism evidence="2 3">
    <name type="scientific">Mycolicibacterium thermoresistibile</name>
    <name type="common">Mycobacterium thermoresistibile</name>
    <dbReference type="NCBI Taxonomy" id="1797"/>
    <lineage>
        <taxon>Bacteria</taxon>
        <taxon>Bacillati</taxon>
        <taxon>Actinomycetota</taxon>
        <taxon>Actinomycetes</taxon>
        <taxon>Mycobacteriales</taxon>
        <taxon>Mycobacteriaceae</taxon>
        <taxon>Mycolicibacterium</taxon>
    </lineage>
</organism>
<evidence type="ECO:0000313" key="2">
    <source>
        <dbReference type="EMBL" id="GAT17626.1"/>
    </source>
</evidence>
<dbReference type="OrthoDB" id="4629147at2"/>
<sequence length="82" mass="9050">MNLVESLERGLSWLASPKRLPGRLEMETQRGKRLELEVVSFAIRAPMAGVTLRIPLFVMLMPRGSSPIDGSEAGPRDGRTES</sequence>
<reference evidence="3" key="2">
    <citation type="submission" date="2016-02" db="EMBL/GenBank/DDBJ databases">
        <title>Draft genome sequence of five rapidly growing Mycobacterium species.</title>
        <authorList>
            <person name="Katahira K."/>
            <person name="Gotou Y."/>
            <person name="Iida K."/>
            <person name="Ogura Y."/>
            <person name="Hayashi T."/>
        </authorList>
    </citation>
    <scope>NUCLEOTIDE SEQUENCE [LARGE SCALE GENOMIC DNA]</scope>
    <source>
        <strain evidence="3">JCM6362</strain>
    </source>
</reference>